<dbReference type="EMBL" id="JAFIWB010000037">
    <property type="protein sequence ID" value="MBN6104702.1"/>
    <property type="molecule type" value="Genomic_DNA"/>
</dbReference>
<evidence type="ECO:0000313" key="4">
    <source>
        <dbReference type="Proteomes" id="UP000695802"/>
    </source>
</evidence>
<name>A0ABS3B8W3_9XANT</name>
<keyword evidence="4" id="KW-1185">Reference proteome</keyword>
<proteinExistence type="predicted"/>
<evidence type="ECO:0000259" key="2">
    <source>
        <dbReference type="Pfam" id="PF08845"/>
    </source>
</evidence>
<comment type="caution">
    <text evidence="3">The sequence shown here is derived from an EMBL/GenBank/DDBJ whole genome shotgun (WGS) entry which is preliminary data.</text>
</comment>
<protein>
    <submittedName>
        <fullName evidence="3">Type I toxin-antitoxin system SymE family toxin</fullName>
    </submittedName>
</protein>
<feature type="domain" description="Toxin SymE-like" evidence="2">
    <location>
        <begin position="68"/>
        <end position="125"/>
    </location>
</feature>
<sequence length="132" mass="14416">MSRKATALKSNPSPRRHIRDATPSPAAPFVPSPMPRVPLGDLTYTTLFNPVLTEDELPPKRAPRSHHPTQCTIGYTCHDVRVDGHRQSQRIPTLRLSGQWLEVLGFAPGSKPHIAIVDGALMITPATEPNAS</sequence>
<reference evidence="3 4" key="1">
    <citation type="submission" date="2021-02" db="EMBL/GenBank/DDBJ databases">
        <title>Taxonomically Unique Crown Gall-Associated Xanthomonas Stains Have Deficiency in Virulence Repertories.</title>
        <authorList>
            <person name="Mafakheri H."/>
            <person name="Taghavi S.M."/>
            <person name="Dimkic I."/>
            <person name="Nemanja K."/>
            <person name="Osdaghi E."/>
        </authorList>
    </citation>
    <scope>NUCLEOTIDE SEQUENCE [LARGE SCALE GENOMIC DNA]</scope>
    <source>
        <strain evidence="3 4">FX4</strain>
    </source>
</reference>
<dbReference type="InterPro" id="IPR014944">
    <property type="entry name" value="Toxin_SymE-like"/>
</dbReference>
<feature type="region of interest" description="Disordered" evidence="1">
    <location>
        <begin position="1"/>
        <end position="34"/>
    </location>
</feature>
<evidence type="ECO:0000256" key="1">
    <source>
        <dbReference type="SAM" id="MobiDB-lite"/>
    </source>
</evidence>
<accession>A0ABS3B8W3</accession>
<dbReference type="Pfam" id="PF08845">
    <property type="entry name" value="SymE_toxin"/>
    <property type="match status" value="1"/>
</dbReference>
<dbReference type="Proteomes" id="UP000695802">
    <property type="component" value="Unassembled WGS sequence"/>
</dbReference>
<gene>
    <name evidence="3" type="ORF">JR064_21275</name>
</gene>
<organism evidence="3 4">
    <name type="scientific">Xanthomonas bonasiae</name>
    <dbReference type="NCBI Taxonomy" id="2810351"/>
    <lineage>
        <taxon>Bacteria</taxon>
        <taxon>Pseudomonadati</taxon>
        <taxon>Pseudomonadota</taxon>
        <taxon>Gammaproteobacteria</taxon>
        <taxon>Lysobacterales</taxon>
        <taxon>Lysobacteraceae</taxon>
        <taxon>Xanthomonas</taxon>
    </lineage>
</organism>
<feature type="compositionally biased region" description="Pro residues" evidence="1">
    <location>
        <begin position="25"/>
        <end position="34"/>
    </location>
</feature>
<evidence type="ECO:0000313" key="3">
    <source>
        <dbReference type="EMBL" id="MBN6104702.1"/>
    </source>
</evidence>